<feature type="compositionally biased region" description="Polar residues" evidence="1">
    <location>
        <begin position="52"/>
        <end position="64"/>
    </location>
</feature>
<organism evidence="2 3">
    <name type="scientific">Canariomyces notabilis</name>
    <dbReference type="NCBI Taxonomy" id="2074819"/>
    <lineage>
        <taxon>Eukaryota</taxon>
        <taxon>Fungi</taxon>
        <taxon>Dikarya</taxon>
        <taxon>Ascomycota</taxon>
        <taxon>Pezizomycotina</taxon>
        <taxon>Sordariomycetes</taxon>
        <taxon>Sordariomycetidae</taxon>
        <taxon>Sordariales</taxon>
        <taxon>Chaetomiaceae</taxon>
        <taxon>Canariomyces</taxon>
    </lineage>
</organism>
<proteinExistence type="predicted"/>
<accession>A0AAN6TM54</accession>
<dbReference type="GeneID" id="89938463"/>
<dbReference type="RefSeq" id="XP_064674070.1">
    <property type="nucleotide sequence ID" value="XM_064814338.1"/>
</dbReference>
<feature type="compositionally biased region" description="Low complexity" evidence="1">
    <location>
        <begin position="36"/>
        <end position="49"/>
    </location>
</feature>
<feature type="compositionally biased region" description="Basic residues" evidence="1">
    <location>
        <begin position="19"/>
        <end position="35"/>
    </location>
</feature>
<reference evidence="2" key="1">
    <citation type="journal article" date="2023" name="Mol. Phylogenet. Evol.">
        <title>Genome-scale phylogeny and comparative genomics of the fungal order Sordariales.</title>
        <authorList>
            <person name="Hensen N."/>
            <person name="Bonometti L."/>
            <person name="Westerberg I."/>
            <person name="Brannstrom I.O."/>
            <person name="Guillou S."/>
            <person name="Cros-Aarteil S."/>
            <person name="Calhoun S."/>
            <person name="Haridas S."/>
            <person name="Kuo A."/>
            <person name="Mondo S."/>
            <person name="Pangilinan J."/>
            <person name="Riley R."/>
            <person name="LaButti K."/>
            <person name="Andreopoulos B."/>
            <person name="Lipzen A."/>
            <person name="Chen C."/>
            <person name="Yan M."/>
            <person name="Daum C."/>
            <person name="Ng V."/>
            <person name="Clum A."/>
            <person name="Steindorff A."/>
            <person name="Ohm R.A."/>
            <person name="Martin F."/>
            <person name="Silar P."/>
            <person name="Natvig D.O."/>
            <person name="Lalanne C."/>
            <person name="Gautier V."/>
            <person name="Ament-Velasquez S.L."/>
            <person name="Kruys A."/>
            <person name="Hutchinson M.I."/>
            <person name="Powell A.J."/>
            <person name="Barry K."/>
            <person name="Miller A.N."/>
            <person name="Grigoriev I.V."/>
            <person name="Debuchy R."/>
            <person name="Gladieux P."/>
            <person name="Hiltunen Thoren M."/>
            <person name="Johannesson H."/>
        </authorList>
    </citation>
    <scope>NUCLEOTIDE SEQUENCE</scope>
    <source>
        <strain evidence="2">CBS 508.74</strain>
    </source>
</reference>
<keyword evidence="3" id="KW-1185">Reference proteome</keyword>
<protein>
    <submittedName>
        <fullName evidence="2">Uncharacterized protein</fullName>
    </submittedName>
</protein>
<comment type="caution">
    <text evidence="2">The sequence shown here is derived from an EMBL/GenBank/DDBJ whole genome shotgun (WGS) entry which is preliminary data.</text>
</comment>
<evidence type="ECO:0000313" key="3">
    <source>
        <dbReference type="Proteomes" id="UP001302812"/>
    </source>
</evidence>
<gene>
    <name evidence="2" type="ORF">N656DRAFT_774777</name>
</gene>
<dbReference type="Proteomes" id="UP001302812">
    <property type="component" value="Unassembled WGS sequence"/>
</dbReference>
<feature type="region of interest" description="Disordered" evidence="1">
    <location>
        <begin position="14"/>
        <end position="65"/>
    </location>
</feature>
<evidence type="ECO:0000256" key="1">
    <source>
        <dbReference type="SAM" id="MobiDB-lite"/>
    </source>
</evidence>
<dbReference type="EMBL" id="MU853333">
    <property type="protein sequence ID" value="KAK4116500.1"/>
    <property type="molecule type" value="Genomic_DNA"/>
</dbReference>
<dbReference type="AlphaFoldDB" id="A0AAN6TM54"/>
<sequence>MCFDQPVEKYYYHEEIVPARRHHHHPHHHHHHHSSRSSYSSHAPRAHYSPSPRASVTSYRSSNPVVYEYDRTVKTRY</sequence>
<name>A0AAN6TM54_9PEZI</name>
<reference evidence="2" key="2">
    <citation type="submission" date="2023-05" db="EMBL/GenBank/DDBJ databases">
        <authorList>
            <consortium name="Lawrence Berkeley National Laboratory"/>
            <person name="Steindorff A."/>
            <person name="Hensen N."/>
            <person name="Bonometti L."/>
            <person name="Westerberg I."/>
            <person name="Brannstrom I.O."/>
            <person name="Guillou S."/>
            <person name="Cros-Aarteil S."/>
            <person name="Calhoun S."/>
            <person name="Haridas S."/>
            <person name="Kuo A."/>
            <person name="Mondo S."/>
            <person name="Pangilinan J."/>
            <person name="Riley R."/>
            <person name="Labutti K."/>
            <person name="Andreopoulos B."/>
            <person name="Lipzen A."/>
            <person name="Chen C."/>
            <person name="Yanf M."/>
            <person name="Daum C."/>
            <person name="Ng V."/>
            <person name="Clum A."/>
            <person name="Ohm R."/>
            <person name="Martin F."/>
            <person name="Silar P."/>
            <person name="Natvig D."/>
            <person name="Lalanne C."/>
            <person name="Gautier V."/>
            <person name="Ament-Velasquez S.L."/>
            <person name="Kruys A."/>
            <person name="Hutchinson M.I."/>
            <person name="Powell A.J."/>
            <person name="Barry K."/>
            <person name="Miller A.N."/>
            <person name="Grigoriev I.V."/>
            <person name="Debuchy R."/>
            <person name="Gladieux P."/>
            <person name="Thoren M.H."/>
            <person name="Johannesson H."/>
        </authorList>
    </citation>
    <scope>NUCLEOTIDE SEQUENCE</scope>
    <source>
        <strain evidence="2">CBS 508.74</strain>
    </source>
</reference>
<evidence type="ECO:0000313" key="2">
    <source>
        <dbReference type="EMBL" id="KAK4116500.1"/>
    </source>
</evidence>